<dbReference type="EMBL" id="JBHSTT010000041">
    <property type="protein sequence ID" value="MFC6390023.1"/>
    <property type="molecule type" value="Genomic_DNA"/>
</dbReference>
<evidence type="ECO:0000256" key="1">
    <source>
        <dbReference type="ARBA" id="ARBA00004167"/>
    </source>
</evidence>
<dbReference type="PANTHER" id="PTHR21461">
    <property type="entry name" value="GLYCOSYLTRANSFERASE FAMILY 92 PROTEIN"/>
    <property type="match status" value="1"/>
</dbReference>
<keyword evidence="3" id="KW-0472">Membrane</keyword>
<reference evidence="5" key="1">
    <citation type="journal article" date="2019" name="Int. J. Syst. Evol. Microbiol.">
        <title>The Global Catalogue of Microorganisms (GCM) 10K type strain sequencing project: providing services to taxonomists for standard genome sequencing and annotation.</title>
        <authorList>
            <consortium name="The Broad Institute Genomics Platform"/>
            <consortium name="The Broad Institute Genome Sequencing Center for Infectious Disease"/>
            <person name="Wu L."/>
            <person name="Ma J."/>
        </authorList>
    </citation>
    <scope>NUCLEOTIDE SEQUENCE [LARGE SCALE GENOMIC DNA]</scope>
    <source>
        <strain evidence="5">CCUG 36916</strain>
    </source>
</reference>
<keyword evidence="3" id="KW-1133">Transmembrane helix</keyword>
<dbReference type="RefSeq" id="WP_009866575.1">
    <property type="nucleotide sequence ID" value="NZ_JBHSTT010000041.1"/>
</dbReference>
<keyword evidence="2" id="KW-0812">Transmembrane</keyword>
<evidence type="ECO:0000313" key="4">
    <source>
        <dbReference type="EMBL" id="MFC6390023.1"/>
    </source>
</evidence>
<evidence type="ECO:0000256" key="3">
    <source>
        <dbReference type="ARBA" id="ARBA00022989"/>
    </source>
</evidence>
<organism evidence="4 5">
    <name type="scientific">Methylorubrum zatmanii</name>
    <dbReference type="NCBI Taxonomy" id="29429"/>
    <lineage>
        <taxon>Bacteria</taxon>
        <taxon>Pseudomonadati</taxon>
        <taxon>Pseudomonadota</taxon>
        <taxon>Alphaproteobacteria</taxon>
        <taxon>Hyphomicrobiales</taxon>
        <taxon>Methylobacteriaceae</taxon>
        <taxon>Methylorubrum</taxon>
    </lineage>
</organism>
<proteinExistence type="predicted"/>
<evidence type="ECO:0000313" key="5">
    <source>
        <dbReference type="Proteomes" id="UP001596237"/>
    </source>
</evidence>
<dbReference type="PANTHER" id="PTHR21461:SF69">
    <property type="entry name" value="GLYCOSYLTRANSFERASE FAMILY 92 PROTEIN"/>
    <property type="match status" value="1"/>
</dbReference>
<keyword evidence="5" id="KW-1185">Reference proteome</keyword>
<sequence length="312" mass="34705">MRTFAIVAVIEGAAPDLTEWLAFHRAVGVRHVVIYDNGLDPAAAALLRLHADLGVITLPCPTRLDCTPKFAAYNHFLASRARLFRFAAFLEADEFLMPAPGRGLDAWLARIPAHAGAVVINRRTFDTAEPQAPATDLLLRRFPRGATAESEDNRLVTSIYRQGAIAAIRDAPWAELVQGERLMSDFSPAEVDPERPGAVLGVRQGEIRLNHYPLHYPLPSPGRLAESEPCPRTAGWTGPTLDEMRHLLAYADAVAPAEAARLRSRYTGVPELGRPVSPQEHRRWRLRHLHRPRIEAAGRFLQRRIFGAARPW</sequence>
<protein>
    <submittedName>
        <fullName evidence="4">Glycosyltransferase family 2 protein</fullName>
    </submittedName>
</protein>
<gene>
    <name evidence="4" type="ORF">ACFQDP_11875</name>
</gene>
<dbReference type="Pfam" id="PF13704">
    <property type="entry name" value="Glyco_tranf_2_4"/>
    <property type="match status" value="1"/>
</dbReference>
<name>A0ABW1WNS4_9HYPH</name>
<dbReference type="Proteomes" id="UP001596237">
    <property type="component" value="Unassembled WGS sequence"/>
</dbReference>
<accession>A0ABW1WNS4</accession>
<evidence type="ECO:0000256" key="2">
    <source>
        <dbReference type="ARBA" id="ARBA00022692"/>
    </source>
</evidence>
<comment type="caution">
    <text evidence="4">The sequence shown here is derived from an EMBL/GenBank/DDBJ whole genome shotgun (WGS) entry which is preliminary data.</text>
</comment>
<comment type="subcellular location">
    <subcellularLocation>
        <location evidence="1">Membrane</location>
        <topology evidence="1">Single-pass membrane protein</topology>
    </subcellularLocation>
</comment>